<dbReference type="EMBL" id="JACXJA010000044">
    <property type="protein sequence ID" value="MBD2865581.1"/>
    <property type="molecule type" value="Genomic_DNA"/>
</dbReference>
<dbReference type="PROSITE" id="PS51257">
    <property type="entry name" value="PROKAR_LIPOPROTEIN"/>
    <property type="match status" value="1"/>
</dbReference>
<dbReference type="Pfam" id="PF01547">
    <property type="entry name" value="SBP_bac_1"/>
    <property type="match status" value="1"/>
</dbReference>
<dbReference type="InterPro" id="IPR006061">
    <property type="entry name" value="SBP_1_CS"/>
</dbReference>
<accession>A0A927CG35</accession>
<dbReference type="PROSITE" id="PS01037">
    <property type="entry name" value="SBP_BACTERIAL_1"/>
    <property type="match status" value="1"/>
</dbReference>
<reference evidence="5" key="1">
    <citation type="submission" date="2020-09" db="EMBL/GenBank/DDBJ databases">
        <title>A novel bacterium of genus Paenibacillus, isolated from South China Sea.</title>
        <authorList>
            <person name="Huang H."/>
            <person name="Mo K."/>
            <person name="Hu Y."/>
        </authorList>
    </citation>
    <scope>NUCLEOTIDE SEQUENCE</scope>
    <source>
        <strain evidence="5">IB182363</strain>
    </source>
</reference>
<feature type="chain" id="PRO_5038580097" evidence="4">
    <location>
        <begin position="20"/>
        <end position="438"/>
    </location>
</feature>
<dbReference type="InterPro" id="IPR050490">
    <property type="entry name" value="Bact_solute-bd_prot1"/>
</dbReference>
<evidence type="ECO:0000313" key="6">
    <source>
        <dbReference type="Proteomes" id="UP000639396"/>
    </source>
</evidence>
<evidence type="ECO:0000256" key="1">
    <source>
        <dbReference type="ARBA" id="ARBA00008520"/>
    </source>
</evidence>
<dbReference type="PANTHER" id="PTHR43649">
    <property type="entry name" value="ARABINOSE-BINDING PROTEIN-RELATED"/>
    <property type="match status" value="1"/>
</dbReference>
<dbReference type="Gene3D" id="3.40.190.10">
    <property type="entry name" value="Periplasmic binding protein-like II"/>
    <property type="match status" value="1"/>
</dbReference>
<keyword evidence="6" id="KW-1185">Reference proteome</keyword>
<name>A0A927CG35_9BACL</name>
<dbReference type="PANTHER" id="PTHR43649:SF12">
    <property type="entry name" value="DIACETYLCHITOBIOSE BINDING PROTEIN DASA"/>
    <property type="match status" value="1"/>
</dbReference>
<comment type="similarity">
    <text evidence="1">Belongs to the bacterial solute-binding protein 1 family.</text>
</comment>
<evidence type="ECO:0000313" key="5">
    <source>
        <dbReference type="EMBL" id="MBD2865581.1"/>
    </source>
</evidence>
<dbReference type="AlphaFoldDB" id="A0A927CG35"/>
<keyword evidence="3 4" id="KW-0732">Signal</keyword>
<sequence length="438" mass="49268">MKKTVVTFTVLTMLTALFAGCSSKKETGEAPGDHVKPEEAKPVELSVYRFRTNLTDDEFKRYFIEPVRSKYPHITLKMIVEDKGTTPEELLASGNFPDIVFTSTSDLQRLKDYKVLQPLDEYVKKTNADLGKVNPTIIETLRQFGDRGELPALPFSVGVGVMLYNKDIFDKFGEEYPRDGMTWDEVIQLSKRLSREDGGVRYIGFDPSEPALIASQLSLSFVDLATSKSVIDSEEWKRVFQMVQQSYQASGILGNEVPIGREVFIKDKTLAMFPLWADNFVGRFEDELKKGGFNLNWDMVALPNFPEAVGTGREATTHSMVLSNLSKHKDEAFQVMAHMLSDQVQSEMTKNGRVTPLASADIQKLFGANLQNMKGKHVAAIFNATPRKMHKPSPYDQTIVRPEAWNAAVAIRKGQDLNTVIRTTKELVDKKIEAELKK</sequence>
<gene>
    <name evidence="5" type="ORF">IDH45_26715</name>
</gene>
<protein>
    <submittedName>
        <fullName evidence="5">Extracellular solute-binding protein</fullName>
    </submittedName>
</protein>
<dbReference type="Proteomes" id="UP000639396">
    <property type="component" value="Unassembled WGS sequence"/>
</dbReference>
<feature type="signal peptide" evidence="4">
    <location>
        <begin position="1"/>
        <end position="19"/>
    </location>
</feature>
<evidence type="ECO:0000256" key="4">
    <source>
        <dbReference type="SAM" id="SignalP"/>
    </source>
</evidence>
<evidence type="ECO:0000256" key="3">
    <source>
        <dbReference type="ARBA" id="ARBA00022729"/>
    </source>
</evidence>
<comment type="caution">
    <text evidence="5">The sequence shown here is derived from an EMBL/GenBank/DDBJ whole genome shotgun (WGS) entry which is preliminary data.</text>
</comment>
<dbReference type="InterPro" id="IPR006059">
    <property type="entry name" value="SBP"/>
</dbReference>
<organism evidence="5 6">
    <name type="scientific">Paenibacillus oceani</name>
    <dbReference type="NCBI Taxonomy" id="2772510"/>
    <lineage>
        <taxon>Bacteria</taxon>
        <taxon>Bacillati</taxon>
        <taxon>Bacillota</taxon>
        <taxon>Bacilli</taxon>
        <taxon>Bacillales</taxon>
        <taxon>Paenibacillaceae</taxon>
        <taxon>Paenibacillus</taxon>
    </lineage>
</organism>
<dbReference type="SUPFAM" id="SSF53850">
    <property type="entry name" value="Periplasmic binding protein-like II"/>
    <property type="match status" value="1"/>
</dbReference>
<dbReference type="GO" id="GO:0055085">
    <property type="term" value="P:transmembrane transport"/>
    <property type="evidence" value="ECO:0007669"/>
    <property type="project" value="InterPro"/>
</dbReference>
<keyword evidence="2" id="KW-0813">Transport</keyword>
<dbReference type="RefSeq" id="WP_190931203.1">
    <property type="nucleotide sequence ID" value="NZ_JACXJA010000044.1"/>
</dbReference>
<evidence type="ECO:0000256" key="2">
    <source>
        <dbReference type="ARBA" id="ARBA00022448"/>
    </source>
</evidence>
<proteinExistence type="inferred from homology"/>